<dbReference type="InterPro" id="IPR006638">
    <property type="entry name" value="Elp3/MiaA/NifB-like_rSAM"/>
</dbReference>
<dbReference type="AlphaFoldDB" id="A0A371NAE3"/>
<dbReference type="Pfam" id="PF13186">
    <property type="entry name" value="SPASM"/>
    <property type="match status" value="1"/>
</dbReference>
<keyword evidence="3" id="KW-0949">S-adenosyl-L-methionine</keyword>
<comment type="caution">
    <text evidence="8">The sequence shown here is derived from an EMBL/GenBank/DDBJ whole genome shotgun (WGS) entry which is preliminary data.</text>
</comment>
<keyword evidence="4" id="KW-0479">Metal-binding</keyword>
<dbReference type="GeneID" id="77404175"/>
<evidence type="ECO:0000256" key="1">
    <source>
        <dbReference type="ARBA" id="ARBA00001966"/>
    </source>
</evidence>
<dbReference type="Gene3D" id="3.20.20.70">
    <property type="entry name" value="Aldolase class I"/>
    <property type="match status" value="1"/>
</dbReference>
<reference evidence="8 9" key="1">
    <citation type="submission" date="2018-07" db="EMBL/GenBank/DDBJ databases">
        <title>Genomic Encyclopedia of Type Strains, Phase IV (KMG-IV): sequencing the most valuable type-strain genomes for metagenomic binning, comparative biology and taxonomic classification.</title>
        <authorList>
            <person name="Goeker M."/>
        </authorList>
    </citation>
    <scope>NUCLEOTIDE SEQUENCE [LARGE SCALE GENOMIC DNA]</scope>
    <source>
        <strain evidence="8 9">DSM 7466</strain>
    </source>
</reference>
<keyword evidence="9" id="KW-1185">Reference proteome</keyword>
<keyword evidence="5" id="KW-0408">Iron</keyword>
<protein>
    <submittedName>
        <fullName evidence="8">Radical SAM protein with 4Fe4S-binding SPASM domain</fullName>
    </submittedName>
</protein>
<dbReference type="InterPro" id="IPR050377">
    <property type="entry name" value="Radical_SAM_PqqE_MftC-like"/>
</dbReference>
<name>A0A371NAE3_9EURY</name>
<evidence type="ECO:0000256" key="5">
    <source>
        <dbReference type="ARBA" id="ARBA00023004"/>
    </source>
</evidence>
<dbReference type="InterPro" id="IPR023885">
    <property type="entry name" value="4Fe4S-binding_SPASM_dom"/>
</dbReference>
<dbReference type="SFLD" id="SFLDG01067">
    <property type="entry name" value="SPASM/twitch_domain_containing"/>
    <property type="match status" value="2"/>
</dbReference>
<dbReference type="InterPro" id="IPR007197">
    <property type="entry name" value="rSAM"/>
</dbReference>
<dbReference type="InterPro" id="IPR013785">
    <property type="entry name" value="Aldolase_TIM"/>
</dbReference>
<dbReference type="CDD" id="cd21123">
    <property type="entry name" value="SPASM_MftC-like"/>
    <property type="match status" value="1"/>
</dbReference>
<evidence type="ECO:0000259" key="7">
    <source>
        <dbReference type="PROSITE" id="PS51918"/>
    </source>
</evidence>
<comment type="cofactor">
    <cofactor evidence="1">
        <name>[4Fe-4S] cluster</name>
        <dbReference type="ChEBI" id="CHEBI:49883"/>
    </cofactor>
</comment>
<dbReference type="SMART" id="SM00729">
    <property type="entry name" value="Elp3"/>
    <property type="match status" value="1"/>
</dbReference>
<dbReference type="SFLD" id="SFLDG01386">
    <property type="entry name" value="main_SPASM_domain-containing"/>
    <property type="match status" value="1"/>
</dbReference>
<dbReference type="PANTHER" id="PTHR11228:SF7">
    <property type="entry name" value="PQQA PEPTIDE CYCLASE"/>
    <property type="match status" value="1"/>
</dbReference>
<proteinExistence type="predicted"/>
<feature type="domain" description="Radical SAM core" evidence="7">
    <location>
        <begin position="86"/>
        <end position="297"/>
    </location>
</feature>
<dbReference type="CDD" id="cd01335">
    <property type="entry name" value="Radical_SAM"/>
    <property type="match status" value="1"/>
</dbReference>
<evidence type="ECO:0000256" key="3">
    <source>
        <dbReference type="ARBA" id="ARBA00022691"/>
    </source>
</evidence>
<dbReference type="PROSITE" id="PS51918">
    <property type="entry name" value="RADICAL_SAM"/>
    <property type="match status" value="1"/>
</dbReference>
<evidence type="ECO:0000313" key="9">
    <source>
        <dbReference type="Proteomes" id="UP000256864"/>
    </source>
</evidence>
<gene>
    <name evidence="8" type="ORF">C7452_1712</name>
</gene>
<dbReference type="SUPFAM" id="SSF102114">
    <property type="entry name" value="Radical SAM enzymes"/>
    <property type="match status" value="1"/>
</dbReference>
<dbReference type="SFLD" id="SFLDS00029">
    <property type="entry name" value="Radical_SAM"/>
    <property type="match status" value="2"/>
</dbReference>
<dbReference type="GO" id="GO:0006783">
    <property type="term" value="P:heme biosynthetic process"/>
    <property type="evidence" value="ECO:0007669"/>
    <property type="project" value="TreeGrafter"/>
</dbReference>
<keyword evidence="6" id="KW-0411">Iron-sulfur</keyword>
<dbReference type="Pfam" id="PF04055">
    <property type="entry name" value="Radical_SAM"/>
    <property type="match status" value="1"/>
</dbReference>
<dbReference type="GO" id="GO:0051536">
    <property type="term" value="F:iron-sulfur cluster binding"/>
    <property type="evidence" value="ECO:0007669"/>
    <property type="project" value="UniProtKB-KW"/>
</dbReference>
<dbReference type="InterPro" id="IPR058240">
    <property type="entry name" value="rSAM_sf"/>
</dbReference>
<accession>A0A371NAE3</accession>
<sequence>MTGECRKDGAPRIESALKHFLHGDECCFECRLLSSILGLIVKRGADAFGVKEEDIREQMHDQYWFRGLISVLRGIGFFGVNRPFIPGAPFQVVWNITKRCNLKCKHCYEYAGEKSSEMKPSEGLRVIDTLADAGVTSLAFSGGEPSIHPTIIEYISRSHENGMYTAMATNGYIFSDMDACSKFVDAGLQFVQISIDSIRPEVHDRFRGVDGSWERACEAVKNFSEYDILVEVATTVTSENCMHLSGMGEFFHDLGADWFMLYNFIPAGRGNENQELDISPGERYRVLCDAHHSNLQEKIQILSTAPQFAPIAAGLSHDKKIIPTHFYNPEYTEETLQLAEFIGGCGAGRFYISIEPDGDIYPCVFFPHREDMRVGNILEDSFEDLWKTNKVLKTLRDRDELTGHCGSCESRYICGGCRARALSYLGDIRSPDPGCVNNMREWCRICGEKETGGV</sequence>
<evidence type="ECO:0000256" key="6">
    <source>
        <dbReference type="ARBA" id="ARBA00023014"/>
    </source>
</evidence>
<dbReference type="RefSeq" id="WP_115892831.1">
    <property type="nucleotide sequence ID" value="NZ_QREL01000004.1"/>
</dbReference>
<dbReference type="InterPro" id="IPR034391">
    <property type="entry name" value="AdoMet-like_SPASM_containing"/>
</dbReference>
<dbReference type="PANTHER" id="PTHR11228">
    <property type="entry name" value="RADICAL SAM DOMAIN PROTEIN"/>
    <property type="match status" value="1"/>
</dbReference>
<dbReference type="GO" id="GO:0046872">
    <property type="term" value="F:metal ion binding"/>
    <property type="evidence" value="ECO:0007669"/>
    <property type="project" value="UniProtKB-KW"/>
</dbReference>
<keyword evidence="2" id="KW-0004">4Fe-4S</keyword>
<evidence type="ECO:0000256" key="4">
    <source>
        <dbReference type="ARBA" id="ARBA00022723"/>
    </source>
</evidence>
<dbReference type="GO" id="GO:0003824">
    <property type="term" value="F:catalytic activity"/>
    <property type="evidence" value="ECO:0007669"/>
    <property type="project" value="InterPro"/>
</dbReference>
<dbReference type="Proteomes" id="UP000256864">
    <property type="component" value="Unassembled WGS sequence"/>
</dbReference>
<dbReference type="NCBIfam" id="TIGR04085">
    <property type="entry name" value="rSAM_more_4Fe4S"/>
    <property type="match status" value="1"/>
</dbReference>
<organism evidence="8 9">
    <name type="scientific">Methanothermobacter defluvii</name>
    <dbReference type="NCBI Taxonomy" id="49339"/>
    <lineage>
        <taxon>Archaea</taxon>
        <taxon>Methanobacteriati</taxon>
        <taxon>Methanobacteriota</taxon>
        <taxon>Methanomada group</taxon>
        <taxon>Methanobacteria</taxon>
        <taxon>Methanobacteriales</taxon>
        <taxon>Methanobacteriaceae</taxon>
        <taxon>Methanothermobacter</taxon>
    </lineage>
</organism>
<evidence type="ECO:0000313" key="8">
    <source>
        <dbReference type="EMBL" id="REE24604.1"/>
    </source>
</evidence>
<dbReference type="EMBL" id="QREL01000004">
    <property type="protein sequence ID" value="REE24604.1"/>
    <property type="molecule type" value="Genomic_DNA"/>
</dbReference>
<evidence type="ECO:0000256" key="2">
    <source>
        <dbReference type="ARBA" id="ARBA00022485"/>
    </source>
</evidence>
<dbReference type="SFLD" id="SFLDG01387">
    <property type="entry name" value="BtrN-like_SPASM_domain_contain"/>
    <property type="match status" value="1"/>
</dbReference>